<name>A0A0H2S2V3_9AGAM</name>
<dbReference type="Proteomes" id="UP000053477">
    <property type="component" value="Unassembled WGS sequence"/>
</dbReference>
<keyword evidence="3" id="KW-1133">Transmembrane helix</keyword>
<reference evidence="4 5" key="1">
    <citation type="submission" date="2015-04" db="EMBL/GenBank/DDBJ databases">
        <title>Complete genome sequence of Schizopora paradoxa KUC8140, a cosmopolitan wood degrader in East Asia.</title>
        <authorList>
            <consortium name="DOE Joint Genome Institute"/>
            <person name="Min B."/>
            <person name="Park H."/>
            <person name="Jang Y."/>
            <person name="Kim J.-J."/>
            <person name="Kim K.H."/>
            <person name="Pangilinan J."/>
            <person name="Lipzen A."/>
            <person name="Riley R."/>
            <person name="Grigoriev I.V."/>
            <person name="Spatafora J.W."/>
            <person name="Choi I.-G."/>
        </authorList>
    </citation>
    <scope>NUCLEOTIDE SEQUENCE [LARGE SCALE GENOMIC DNA]</scope>
    <source>
        <strain evidence="4 5">KUC8140</strain>
    </source>
</reference>
<evidence type="ECO:0000256" key="3">
    <source>
        <dbReference type="SAM" id="Phobius"/>
    </source>
</evidence>
<dbReference type="PANTHER" id="PTHR33365:SF4">
    <property type="entry name" value="CYCLOCHLOROTINE BIOSYNTHESIS PROTEIN O"/>
    <property type="match status" value="1"/>
</dbReference>
<evidence type="ECO:0000256" key="1">
    <source>
        <dbReference type="ARBA" id="ARBA00004685"/>
    </source>
</evidence>
<evidence type="ECO:0000313" key="4">
    <source>
        <dbReference type="EMBL" id="KLO18222.1"/>
    </source>
</evidence>
<dbReference type="EMBL" id="KQ085896">
    <property type="protein sequence ID" value="KLO18222.1"/>
    <property type="molecule type" value="Genomic_DNA"/>
</dbReference>
<sequence length="198" mass="22564">MSGPSKLDATHRALIIVSSLLFTIVCGLVFWRSYTGVPLLQSLAVSNSSSIISPVWDIGDLGEVRMLSENTKRYELADDGGAEAWEKLVPKDGGIIYRRNPSTGEVEDYTISMFHQLRCLTALRAELLRPTRFETPRAPNEPILKHCFNYIRQMVLCRSDTYLENLRKSIGENSLSVTPIRICKDWRKVYEAVENQYY</sequence>
<comment type="pathway">
    <text evidence="1">Mycotoxin biosynthesis.</text>
</comment>
<accession>A0A0H2S2V3</accession>
<keyword evidence="3" id="KW-0472">Membrane</keyword>
<evidence type="ECO:0000256" key="2">
    <source>
        <dbReference type="ARBA" id="ARBA00035112"/>
    </source>
</evidence>
<dbReference type="AlphaFoldDB" id="A0A0H2S2V3"/>
<dbReference type="GO" id="GO:0043386">
    <property type="term" value="P:mycotoxin biosynthetic process"/>
    <property type="evidence" value="ECO:0007669"/>
    <property type="project" value="InterPro"/>
</dbReference>
<comment type="similarity">
    <text evidence="2">Belongs to the ustYa family.</text>
</comment>
<evidence type="ECO:0000313" key="5">
    <source>
        <dbReference type="Proteomes" id="UP000053477"/>
    </source>
</evidence>
<organism evidence="4 5">
    <name type="scientific">Schizopora paradoxa</name>
    <dbReference type="NCBI Taxonomy" id="27342"/>
    <lineage>
        <taxon>Eukaryota</taxon>
        <taxon>Fungi</taxon>
        <taxon>Dikarya</taxon>
        <taxon>Basidiomycota</taxon>
        <taxon>Agaricomycotina</taxon>
        <taxon>Agaricomycetes</taxon>
        <taxon>Hymenochaetales</taxon>
        <taxon>Schizoporaceae</taxon>
        <taxon>Schizopora</taxon>
    </lineage>
</organism>
<dbReference type="PANTHER" id="PTHR33365">
    <property type="entry name" value="YALI0B05434P"/>
    <property type="match status" value="1"/>
</dbReference>
<gene>
    <name evidence="4" type="ORF">SCHPADRAFT_125398</name>
</gene>
<protein>
    <submittedName>
        <fullName evidence="4">Uncharacterized protein</fullName>
    </submittedName>
</protein>
<dbReference type="InParanoid" id="A0A0H2S2V3"/>
<dbReference type="Pfam" id="PF11807">
    <property type="entry name" value="UstYa"/>
    <property type="match status" value="1"/>
</dbReference>
<keyword evidence="3" id="KW-0812">Transmembrane</keyword>
<keyword evidence="5" id="KW-1185">Reference proteome</keyword>
<feature type="transmembrane region" description="Helical" evidence="3">
    <location>
        <begin position="12"/>
        <end position="31"/>
    </location>
</feature>
<dbReference type="OrthoDB" id="3687641at2759"/>
<proteinExistence type="inferred from homology"/>
<dbReference type="STRING" id="27342.A0A0H2S2V3"/>
<dbReference type="InterPro" id="IPR021765">
    <property type="entry name" value="UstYa-like"/>
</dbReference>